<sequence>MAVPDGQNYRIIDSHVANAESQSSPGRDVDDGGVKCSKDPTPARQDAAADSPPVGGDDAATRSQDVNETHASPAPPVFQLPGPERIHNGWDASNVSTAKCDMCHRQRCGTIQKCSECKLSVCKQCAYADRLQDDGRHVLIPEAVDWDTVPLSKGRKTKVSRGGRGRGSRGGRGAGRARGQGRGRGRGRRGAWSRAASSGATSTSFSPTVSPRTDTGSHNINDKWEEDCHWADEEHMSASETTGFYKRPMKRARGAISPTASPPTEAQDVAQILAGMPGGLPNGERGSMKRRKYSHQQSPQNNVLPPVRSVPDPRQSGYLPSLRTLHPPLASDILPLQPPILNRGLQPPRATPVAYMGHVSAPQDGPVYRNANQVQANASFEAQHQASRVYQYSPTAPHYYNSGGPAVSYNTPSLSPAAQHSVRESQTVSRTQYNDTPFVGNLYGQYPSHGYDERTPGYGSPSVYYFVEPQHAVSSRGGVYGSPAELKVQRDVVPAGTVKEQGTKLKEDACDIKRSEHRDWPLEHCLRLAAKRSWSRILAKGLGVDRREAFEHFCASTNFAILDIGLKERNNAARSWLCEQDRRLAEDGAVPTLKMSMSSFLPSVAKNDEN</sequence>
<feature type="compositionally biased region" description="Basic residues" evidence="1">
    <location>
        <begin position="179"/>
        <end position="191"/>
    </location>
</feature>
<dbReference type="OrthoDB" id="5145552at2759"/>
<evidence type="ECO:0000313" key="2">
    <source>
        <dbReference type="EMBL" id="KND90342.1"/>
    </source>
</evidence>
<dbReference type="AlphaFoldDB" id="A0A0L0N8H9"/>
<name>A0A0L0N8H9_TOLOC</name>
<evidence type="ECO:0000256" key="1">
    <source>
        <dbReference type="SAM" id="MobiDB-lite"/>
    </source>
</evidence>
<feature type="region of interest" description="Disordered" evidence="1">
    <location>
        <begin position="410"/>
        <end position="436"/>
    </location>
</feature>
<feature type="region of interest" description="Disordered" evidence="1">
    <location>
        <begin position="277"/>
        <end position="323"/>
    </location>
</feature>
<keyword evidence="3" id="KW-1185">Reference proteome</keyword>
<comment type="caution">
    <text evidence="2">The sequence shown here is derived from an EMBL/GenBank/DDBJ whole genome shotgun (WGS) entry which is preliminary data.</text>
</comment>
<organism evidence="2 3">
    <name type="scientific">Tolypocladium ophioglossoides (strain CBS 100239)</name>
    <name type="common">Snaketongue truffleclub</name>
    <name type="synonym">Elaphocordyceps ophioglossoides</name>
    <dbReference type="NCBI Taxonomy" id="1163406"/>
    <lineage>
        <taxon>Eukaryota</taxon>
        <taxon>Fungi</taxon>
        <taxon>Dikarya</taxon>
        <taxon>Ascomycota</taxon>
        <taxon>Pezizomycotina</taxon>
        <taxon>Sordariomycetes</taxon>
        <taxon>Hypocreomycetidae</taxon>
        <taxon>Hypocreales</taxon>
        <taxon>Ophiocordycipitaceae</taxon>
        <taxon>Tolypocladium</taxon>
    </lineage>
</organism>
<accession>A0A0L0N8H9</accession>
<feature type="compositionally biased region" description="Polar residues" evidence="1">
    <location>
        <begin position="201"/>
        <end position="219"/>
    </location>
</feature>
<feature type="region of interest" description="Disordered" evidence="1">
    <location>
        <begin position="151"/>
        <end position="221"/>
    </location>
</feature>
<evidence type="ECO:0000313" key="3">
    <source>
        <dbReference type="Proteomes" id="UP000036947"/>
    </source>
</evidence>
<feature type="compositionally biased region" description="Polar residues" evidence="1">
    <location>
        <begin position="61"/>
        <end position="70"/>
    </location>
</feature>
<feature type="compositionally biased region" description="Basic and acidic residues" evidence="1">
    <location>
        <begin position="27"/>
        <end position="38"/>
    </location>
</feature>
<protein>
    <submittedName>
        <fullName evidence="2">Uncharacterized protein</fullName>
    </submittedName>
</protein>
<gene>
    <name evidence="2" type="ORF">TOPH_04902</name>
</gene>
<dbReference type="Proteomes" id="UP000036947">
    <property type="component" value="Unassembled WGS sequence"/>
</dbReference>
<proteinExistence type="predicted"/>
<feature type="compositionally biased region" description="Polar residues" evidence="1">
    <location>
        <begin position="410"/>
        <end position="435"/>
    </location>
</feature>
<dbReference type="EMBL" id="LFRF01000013">
    <property type="protein sequence ID" value="KND90342.1"/>
    <property type="molecule type" value="Genomic_DNA"/>
</dbReference>
<feature type="compositionally biased region" description="Basic residues" evidence="1">
    <location>
        <begin position="153"/>
        <end position="169"/>
    </location>
</feature>
<feature type="region of interest" description="Disordered" evidence="1">
    <location>
        <begin position="1"/>
        <end position="88"/>
    </location>
</feature>
<reference evidence="2 3" key="1">
    <citation type="journal article" date="2015" name="BMC Genomics">
        <title>The genome of the truffle-parasite Tolypocladium ophioglossoides and the evolution of antifungal peptaibiotics.</title>
        <authorList>
            <person name="Quandt C.A."/>
            <person name="Bushley K.E."/>
            <person name="Spatafora J.W."/>
        </authorList>
    </citation>
    <scope>NUCLEOTIDE SEQUENCE [LARGE SCALE GENOMIC DNA]</scope>
    <source>
        <strain evidence="2 3">CBS 100239</strain>
    </source>
</reference>